<organism evidence="1">
    <name type="scientific">Hexamita inflata</name>
    <dbReference type="NCBI Taxonomy" id="28002"/>
    <lineage>
        <taxon>Eukaryota</taxon>
        <taxon>Metamonada</taxon>
        <taxon>Diplomonadida</taxon>
        <taxon>Hexamitidae</taxon>
        <taxon>Hexamitinae</taxon>
        <taxon>Hexamita</taxon>
    </lineage>
</organism>
<comment type="caution">
    <text evidence="1">The sequence shown here is derived from an EMBL/GenBank/DDBJ whole genome shotgun (WGS) entry which is preliminary data.</text>
</comment>
<dbReference type="AlphaFoldDB" id="A0AA86NQ42"/>
<protein>
    <submittedName>
        <fullName evidence="2">Hypothetical_protein</fullName>
    </submittedName>
</protein>
<name>A0AA86NQ42_9EUKA</name>
<dbReference type="SUPFAM" id="SSF54403">
    <property type="entry name" value="Cystatin/monellin"/>
    <property type="match status" value="1"/>
</dbReference>
<keyword evidence="3" id="KW-1185">Reference proteome</keyword>
<gene>
    <name evidence="1" type="ORF">HINF_LOCUS11079</name>
    <name evidence="2" type="ORF">HINF_LOCUS6346</name>
</gene>
<dbReference type="InterPro" id="IPR046350">
    <property type="entry name" value="Cystatin_sf"/>
</dbReference>
<dbReference type="EMBL" id="CATOUU010000279">
    <property type="protein sequence ID" value="CAI9923434.1"/>
    <property type="molecule type" value="Genomic_DNA"/>
</dbReference>
<accession>A0AA86NQ42</accession>
<dbReference type="Proteomes" id="UP001642409">
    <property type="component" value="Unassembled WGS sequence"/>
</dbReference>
<dbReference type="EMBL" id="CAXDID020000012">
    <property type="protein sequence ID" value="CAL5980785.1"/>
    <property type="molecule type" value="Genomic_DNA"/>
</dbReference>
<sequence length="184" mass="20946">MAQISQDIKKCVFKDAKGEDNTIKENNAIQKTQRRKKTQRLFSTPKAPSFLPKKTQKRTLPCAHDWIQIQTKIGMKYQFFESIINAFKQIPHQMLLILNSIQVFAGGNVEKKVDNKINDAVKLYMTDIVKQPQFEILSIQSQVVAGLKIKFTVTYGGERAVLTVWKKLTGDVEVTDFAVIPGEM</sequence>
<reference evidence="1" key="1">
    <citation type="submission" date="2023-06" db="EMBL/GenBank/DDBJ databases">
        <authorList>
            <person name="Kurt Z."/>
        </authorList>
    </citation>
    <scope>NUCLEOTIDE SEQUENCE</scope>
</reference>
<dbReference type="Gene3D" id="3.10.450.10">
    <property type="match status" value="1"/>
</dbReference>
<evidence type="ECO:0000313" key="2">
    <source>
        <dbReference type="EMBL" id="CAL5980785.1"/>
    </source>
</evidence>
<evidence type="ECO:0000313" key="1">
    <source>
        <dbReference type="EMBL" id="CAI9923434.1"/>
    </source>
</evidence>
<evidence type="ECO:0000313" key="3">
    <source>
        <dbReference type="Proteomes" id="UP001642409"/>
    </source>
</evidence>
<reference evidence="2 3" key="2">
    <citation type="submission" date="2024-07" db="EMBL/GenBank/DDBJ databases">
        <authorList>
            <person name="Akdeniz Z."/>
        </authorList>
    </citation>
    <scope>NUCLEOTIDE SEQUENCE [LARGE SCALE GENOMIC DNA]</scope>
</reference>
<proteinExistence type="predicted"/>